<dbReference type="InterPro" id="IPR008523">
    <property type="entry name" value="DUF805"/>
</dbReference>
<keyword evidence="1" id="KW-0472">Membrane</keyword>
<accession>A0A930LYZ3</accession>
<dbReference type="EMBL" id="JABZXS010000056">
    <property type="protein sequence ID" value="MBF1673543.1"/>
    <property type="molecule type" value="Genomic_DNA"/>
</dbReference>
<dbReference type="AlphaFoldDB" id="A0A930LYZ3"/>
<feature type="transmembrane region" description="Helical" evidence="1">
    <location>
        <begin position="70"/>
        <end position="87"/>
    </location>
</feature>
<keyword evidence="1" id="KW-0812">Transmembrane</keyword>
<keyword evidence="1" id="KW-1133">Transmembrane helix</keyword>
<feature type="transmembrane region" description="Helical" evidence="1">
    <location>
        <begin position="35"/>
        <end position="58"/>
    </location>
</feature>
<name>A0A930LYZ3_9MICC</name>
<organism evidence="2 3">
    <name type="scientific">Rothia mucilaginosa</name>
    <dbReference type="NCBI Taxonomy" id="43675"/>
    <lineage>
        <taxon>Bacteria</taxon>
        <taxon>Bacillati</taxon>
        <taxon>Actinomycetota</taxon>
        <taxon>Actinomycetes</taxon>
        <taxon>Micrococcales</taxon>
        <taxon>Micrococcaceae</taxon>
        <taxon>Rothia</taxon>
    </lineage>
</organism>
<reference evidence="2" key="1">
    <citation type="submission" date="2020-04" db="EMBL/GenBank/DDBJ databases">
        <title>Deep metagenomics examines the oral microbiome during advanced dental caries in children, revealing novel taxa and co-occurrences with host molecules.</title>
        <authorList>
            <person name="Baker J.L."/>
            <person name="Morton J.T."/>
            <person name="Dinis M."/>
            <person name="Alvarez R."/>
            <person name="Tran N.C."/>
            <person name="Knight R."/>
            <person name="Edlund A."/>
        </authorList>
    </citation>
    <scope>NUCLEOTIDE SEQUENCE</scope>
    <source>
        <strain evidence="2">JCVI_47_bin.3</strain>
    </source>
</reference>
<evidence type="ECO:0000313" key="2">
    <source>
        <dbReference type="EMBL" id="MBF1673543.1"/>
    </source>
</evidence>
<sequence>MSTPIKQLGAALKGFYTQALDFDTPMNRRDYWTVAGFYAATTAVVWYFWTTAVVFIATTHGSIFRTRHESIMTAVPWLIGFSIWLLIQTFPFLAATSRRLVDAGYNWALMFLLGVPGVNLFVLAACARPTATNATSAIGE</sequence>
<evidence type="ECO:0008006" key="4">
    <source>
        <dbReference type="Google" id="ProtNLM"/>
    </source>
</evidence>
<feature type="transmembrane region" description="Helical" evidence="1">
    <location>
        <begin position="107"/>
        <end position="127"/>
    </location>
</feature>
<dbReference type="GO" id="GO:0016020">
    <property type="term" value="C:membrane"/>
    <property type="evidence" value="ECO:0007669"/>
    <property type="project" value="InterPro"/>
</dbReference>
<dbReference type="Proteomes" id="UP000785653">
    <property type="component" value="Unassembled WGS sequence"/>
</dbReference>
<protein>
    <recommendedName>
        <fullName evidence="4">DUF805 domain-containing protein</fullName>
    </recommendedName>
</protein>
<proteinExistence type="predicted"/>
<comment type="caution">
    <text evidence="2">The sequence shown here is derived from an EMBL/GenBank/DDBJ whole genome shotgun (WGS) entry which is preliminary data.</text>
</comment>
<gene>
    <name evidence="2" type="ORF">HXO65_04970</name>
</gene>
<evidence type="ECO:0000313" key="3">
    <source>
        <dbReference type="Proteomes" id="UP000785653"/>
    </source>
</evidence>
<dbReference type="Pfam" id="PF05656">
    <property type="entry name" value="DUF805"/>
    <property type="match status" value="1"/>
</dbReference>
<evidence type="ECO:0000256" key="1">
    <source>
        <dbReference type="SAM" id="Phobius"/>
    </source>
</evidence>